<organism evidence="2 3">
    <name type="scientific">Rhizoclosmatium globosum</name>
    <dbReference type="NCBI Taxonomy" id="329046"/>
    <lineage>
        <taxon>Eukaryota</taxon>
        <taxon>Fungi</taxon>
        <taxon>Fungi incertae sedis</taxon>
        <taxon>Chytridiomycota</taxon>
        <taxon>Chytridiomycota incertae sedis</taxon>
        <taxon>Chytridiomycetes</taxon>
        <taxon>Chytridiales</taxon>
        <taxon>Chytriomycetaceae</taxon>
        <taxon>Rhizoclosmatium</taxon>
    </lineage>
</organism>
<proteinExistence type="predicted"/>
<dbReference type="AlphaFoldDB" id="A0A1Y2AV24"/>
<dbReference type="EMBL" id="MCGO01000114">
    <property type="protein sequence ID" value="ORY26409.1"/>
    <property type="molecule type" value="Genomic_DNA"/>
</dbReference>
<reference evidence="2 3" key="1">
    <citation type="submission" date="2016-07" db="EMBL/GenBank/DDBJ databases">
        <title>Pervasive Adenine N6-methylation of Active Genes in Fungi.</title>
        <authorList>
            <consortium name="DOE Joint Genome Institute"/>
            <person name="Mondo S.J."/>
            <person name="Dannebaum R.O."/>
            <person name="Kuo R.C."/>
            <person name="Labutti K."/>
            <person name="Haridas S."/>
            <person name="Kuo A."/>
            <person name="Salamov A."/>
            <person name="Ahrendt S.R."/>
            <person name="Lipzen A."/>
            <person name="Sullivan W."/>
            <person name="Andreopoulos W.B."/>
            <person name="Clum A."/>
            <person name="Lindquist E."/>
            <person name="Daum C."/>
            <person name="Ramamoorthy G.K."/>
            <person name="Gryganskyi A."/>
            <person name="Culley D."/>
            <person name="Magnuson J.K."/>
            <person name="James T.Y."/>
            <person name="O'Malley M.A."/>
            <person name="Stajich J.E."/>
            <person name="Spatafora J.W."/>
            <person name="Visel A."/>
            <person name="Grigoriev I.V."/>
        </authorList>
    </citation>
    <scope>NUCLEOTIDE SEQUENCE [LARGE SCALE GENOMIC DNA]</scope>
    <source>
        <strain evidence="2 3">JEL800</strain>
    </source>
</reference>
<feature type="compositionally biased region" description="Acidic residues" evidence="1">
    <location>
        <begin position="1"/>
        <end position="12"/>
    </location>
</feature>
<evidence type="ECO:0000256" key="1">
    <source>
        <dbReference type="SAM" id="MobiDB-lite"/>
    </source>
</evidence>
<dbReference type="Proteomes" id="UP000193642">
    <property type="component" value="Unassembled WGS sequence"/>
</dbReference>
<feature type="compositionally biased region" description="Acidic residues" evidence="1">
    <location>
        <begin position="42"/>
        <end position="66"/>
    </location>
</feature>
<evidence type="ECO:0000313" key="3">
    <source>
        <dbReference type="Proteomes" id="UP000193642"/>
    </source>
</evidence>
<feature type="region of interest" description="Disordered" evidence="1">
    <location>
        <begin position="37"/>
        <end position="66"/>
    </location>
</feature>
<name>A0A1Y2AV24_9FUNG</name>
<keyword evidence="3" id="KW-1185">Reference proteome</keyword>
<feature type="region of interest" description="Disordered" evidence="1">
    <location>
        <begin position="1"/>
        <end position="20"/>
    </location>
</feature>
<feature type="non-terminal residue" evidence="2">
    <location>
        <position position="66"/>
    </location>
</feature>
<accession>A0A1Y2AV24</accession>
<gene>
    <name evidence="2" type="ORF">BCR33DRAFT_726272</name>
</gene>
<evidence type="ECO:0000313" key="2">
    <source>
        <dbReference type="EMBL" id="ORY26409.1"/>
    </source>
</evidence>
<sequence>MPPVAEVDEEERGDGGGIMGSVGWIVERLRGLMAARGAGEGVGDEDDDEDWVDGNEVDEEEEDDDV</sequence>
<comment type="caution">
    <text evidence="2">The sequence shown here is derived from an EMBL/GenBank/DDBJ whole genome shotgun (WGS) entry which is preliminary data.</text>
</comment>
<protein>
    <submittedName>
        <fullName evidence="2">Uncharacterized protein</fullName>
    </submittedName>
</protein>